<keyword evidence="2" id="KW-0964">Secreted</keyword>
<evidence type="ECO:0000313" key="7">
    <source>
        <dbReference type="EMBL" id="JAV47961.1"/>
    </source>
</evidence>
<keyword evidence="3 7" id="KW-0560">Oxidoreductase</keyword>
<proteinExistence type="predicted"/>
<keyword evidence="3 7" id="KW-0575">Peroxidase</keyword>
<dbReference type="AlphaFoldDB" id="A0A1W7R9Z5"/>
<keyword evidence="5" id="KW-0349">Heme</keyword>
<organism evidence="7">
    <name type="scientific">Hadrurus spadix</name>
    <dbReference type="NCBI Taxonomy" id="141984"/>
    <lineage>
        <taxon>Eukaryota</taxon>
        <taxon>Metazoa</taxon>
        <taxon>Ecdysozoa</taxon>
        <taxon>Arthropoda</taxon>
        <taxon>Chelicerata</taxon>
        <taxon>Arachnida</taxon>
        <taxon>Scorpiones</taxon>
        <taxon>Iurida</taxon>
        <taxon>Iuroidea</taxon>
        <taxon>Hadrurus</taxon>
    </lineage>
</organism>
<dbReference type="InterPro" id="IPR037120">
    <property type="entry name" value="Haem_peroxidase_sf_animal"/>
</dbReference>
<dbReference type="GO" id="GO:0005576">
    <property type="term" value="C:extracellular region"/>
    <property type="evidence" value="ECO:0007669"/>
    <property type="project" value="UniProtKB-SubCell"/>
</dbReference>
<feature type="chain" id="PRO_5012009527" evidence="6">
    <location>
        <begin position="26"/>
        <end position="719"/>
    </location>
</feature>
<evidence type="ECO:0000256" key="4">
    <source>
        <dbReference type="ARBA" id="ARBA00022729"/>
    </source>
</evidence>
<dbReference type="InterPro" id="IPR019791">
    <property type="entry name" value="Haem_peroxidase_animal"/>
</dbReference>
<comment type="subcellular location">
    <subcellularLocation>
        <location evidence="1">Secreted</location>
    </subcellularLocation>
</comment>
<dbReference type="Gene3D" id="1.10.640.10">
    <property type="entry name" value="Haem peroxidase domain superfamily, animal type"/>
    <property type="match status" value="1"/>
</dbReference>
<keyword evidence="4 6" id="KW-0732">Signal</keyword>
<accession>A0A1W7R9Z5</accession>
<feature type="signal peptide" evidence="6">
    <location>
        <begin position="1"/>
        <end position="25"/>
    </location>
</feature>
<dbReference type="FunFam" id="1.10.640.10:FF:000003">
    <property type="entry name" value="chorion peroxidase"/>
    <property type="match status" value="1"/>
</dbReference>
<dbReference type="SUPFAM" id="SSF48113">
    <property type="entry name" value="Heme-dependent peroxidases"/>
    <property type="match status" value="1"/>
</dbReference>
<dbReference type="GO" id="GO:0006979">
    <property type="term" value="P:response to oxidative stress"/>
    <property type="evidence" value="ECO:0007669"/>
    <property type="project" value="InterPro"/>
</dbReference>
<keyword evidence="5" id="KW-0408">Iron</keyword>
<keyword evidence="5" id="KW-0479">Metal-binding</keyword>
<dbReference type="PROSITE" id="PS50292">
    <property type="entry name" value="PEROXIDASE_3"/>
    <property type="match status" value="1"/>
</dbReference>
<name>A0A1W7R9Z5_9SCOR</name>
<protein>
    <submittedName>
        <fullName evidence="7">Peroxidase</fullName>
    </submittedName>
</protein>
<dbReference type="InterPro" id="IPR010255">
    <property type="entry name" value="Haem_peroxidase_sf"/>
</dbReference>
<sequence>MIAGLDTRWLSVATLLIFSLDYSLGQVSPRQLPQPPRPDVDVPIVSSDIVNQAVAEANQQIDARRATERQLVVQGRTLSARLHPAESRHQLFLMTFPRAITLERIKERFEEITKIIAERLNLTPDEVIFGLTQVDLTQTNAQPLVRECVSQFQAQCQESRYRTFDGSCNNLRNPSWGRSFICLRRILPPAYADGISVPRVAQSGRPLPVPRDVSLSIHRHKDRPAQSYTMMVMSWGQFVDHDITLTPISRTVDNGMINCCPIQNSTHPQCLPIVLREDDPFYSRFNQNCINFVRSAMCPNCILGPRQQTNEATAFVDASHVYATNANDSRALRTNSGDGKLRTVMTNRGGELLPPSATPQSDQCSMPSENRLCFGSGDPRVNQQPGVTSLHTIMARQHNRFAEMLRSMKPTWSDERLFQEARKIVGAQMQVVTWEEYLPVVLGPEYTSFYNLQSGTGYTRYNPRINPSMLNEFTTAAYRFGHSLIDTVFQTRPSSGSPSTIDLRDNFFYPFDIYNGLATTLLRGITNQPAQSFDNAMVPDITNLLYRRRGNNTGLDLASLNVLRGRDHGLPGYAAYVRHAFGIRVRSFQDLRVLIPPNRLQNFERIYQSVEDIDLFSGGTAERPVDGGVVGPLFATIIGVQFNRIKYGDRYFYSHQGQSGSFMPEQLRELQRTTLAKIICINAGINEIQRNVFLPPSLRNPVVPCRNLPDIDLQAWEND</sequence>
<evidence type="ECO:0000256" key="3">
    <source>
        <dbReference type="ARBA" id="ARBA00022559"/>
    </source>
</evidence>
<reference evidence="7" key="1">
    <citation type="submission" date="2016-11" db="EMBL/GenBank/DDBJ databases">
        <title>Venom-gland transcriptomics and venom proteomics of the black-back scorpion (Hadrurus spadix) reveal detectability challenges and an unexplored realm of animal toxin diversity.</title>
        <authorList>
            <person name="Rokyta D.R."/>
            <person name="Ward M.J."/>
        </authorList>
    </citation>
    <scope>NUCLEOTIDE SEQUENCE</scope>
    <source>
        <tissue evidence="7">Venom gland</tissue>
    </source>
</reference>
<evidence type="ECO:0000256" key="6">
    <source>
        <dbReference type="SAM" id="SignalP"/>
    </source>
</evidence>
<dbReference type="GO" id="GO:0004601">
    <property type="term" value="F:peroxidase activity"/>
    <property type="evidence" value="ECO:0007669"/>
    <property type="project" value="UniProtKB-KW"/>
</dbReference>
<evidence type="ECO:0000256" key="2">
    <source>
        <dbReference type="ARBA" id="ARBA00022525"/>
    </source>
</evidence>
<dbReference type="PRINTS" id="PR00457">
    <property type="entry name" value="ANPEROXIDASE"/>
</dbReference>
<dbReference type="EMBL" id="GFAH01000428">
    <property type="protein sequence ID" value="JAV47961.1"/>
    <property type="molecule type" value="Transcribed_RNA"/>
</dbReference>
<dbReference type="CDD" id="cd09823">
    <property type="entry name" value="peroxinectin_like"/>
    <property type="match status" value="1"/>
</dbReference>
<dbReference type="GO" id="GO:0046872">
    <property type="term" value="F:metal ion binding"/>
    <property type="evidence" value="ECO:0007669"/>
    <property type="project" value="UniProtKB-KW"/>
</dbReference>
<feature type="binding site" description="axial binding residue" evidence="5">
    <location>
        <position position="482"/>
    </location>
    <ligand>
        <name>heme b</name>
        <dbReference type="ChEBI" id="CHEBI:60344"/>
    </ligand>
    <ligandPart>
        <name>Fe</name>
        <dbReference type="ChEBI" id="CHEBI:18248"/>
    </ligandPart>
</feature>
<evidence type="ECO:0000256" key="1">
    <source>
        <dbReference type="ARBA" id="ARBA00004613"/>
    </source>
</evidence>
<dbReference type="Pfam" id="PF03098">
    <property type="entry name" value="An_peroxidase"/>
    <property type="match status" value="1"/>
</dbReference>
<dbReference type="PANTHER" id="PTHR11475">
    <property type="entry name" value="OXIDASE/PEROXIDASE"/>
    <property type="match status" value="1"/>
</dbReference>
<dbReference type="PANTHER" id="PTHR11475:SF143">
    <property type="entry name" value="PUTATIVE-RELATED"/>
    <property type="match status" value="1"/>
</dbReference>
<dbReference type="GO" id="GO:0020037">
    <property type="term" value="F:heme binding"/>
    <property type="evidence" value="ECO:0007669"/>
    <property type="project" value="InterPro"/>
</dbReference>
<evidence type="ECO:0000256" key="5">
    <source>
        <dbReference type="PIRSR" id="PIRSR619791-2"/>
    </source>
</evidence>